<dbReference type="Pfam" id="PF13649">
    <property type="entry name" value="Methyltransf_25"/>
    <property type="match status" value="1"/>
</dbReference>
<protein>
    <recommendedName>
        <fullName evidence="3">Methyltransferase domain-containing protein</fullName>
    </recommendedName>
</protein>
<dbReference type="SUPFAM" id="SSF53335">
    <property type="entry name" value="S-adenosyl-L-methionine-dependent methyltransferases"/>
    <property type="match status" value="1"/>
</dbReference>
<dbReference type="InterPro" id="IPR029063">
    <property type="entry name" value="SAM-dependent_MTases_sf"/>
</dbReference>
<sequence>MSDNYNTFAEKYDELFDQTLYKQWADYVSQNTQIGSTLDLGGGSGRLAIELAKLGYKMDVLDLSPEMLMLAQKNSAQANQSIQLLQADMREWSDWKTQYELIISSVDALNYLPTQDDMVKTLQQVFEHLVVGGTFMFDVITPYQVNVLYDNYFYNNDDDPENIFMWTSYPGEIANSVDHDLKFFVYNEKIDGFKLLREVHHEQTYELDTYMQLLTTVGFKDIEVTSAFGQQPIDLETDRWFFKMKK</sequence>
<dbReference type="STRING" id="907931.GCA_000165675_00209"/>
<dbReference type="AlphaFoldDB" id="A0A4R5NAY5"/>
<comment type="caution">
    <text evidence="4">The sequence shown here is derived from an EMBL/GenBank/DDBJ whole genome shotgun (WGS) entry which is preliminary data.</text>
</comment>
<dbReference type="Gene3D" id="3.40.50.150">
    <property type="entry name" value="Vaccinia Virus protein VP39"/>
    <property type="match status" value="1"/>
</dbReference>
<keyword evidence="1" id="KW-0489">Methyltransferase</keyword>
<dbReference type="Proteomes" id="UP000295681">
    <property type="component" value="Unassembled WGS sequence"/>
</dbReference>
<dbReference type="GO" id="GO:0032259">
    <property type="term" value="P:methylation"/>
    <property type="evidence" value="ECO:0007669"/>
    <property type="project" value="UniProtKB-KW"/>
</dbReference>
<dbReference type="Gene3D" id="2.20.25.110">
    <property type="entry name" value="S-adenosyl-L-methionine-dependent methyltransferases"/>
    <property type="match status" value="1"/>
</dbReference>
<accession>A0A4R5NAY5</accession>
<evidence type="ECO:0000313" key="5">
    <source>
        <dbReference type="Proteomes" id="UP000295681"/>
    </source>
</evidence>
<dbReference type="RefSeq" id="WP_133264215.1">
    <property type="nucleotide sequence ID" value="NZ_JAGYGP010000001.1"/>
</dbReference>
<keyword evidence="2" id="KW-0808">Transferase</keyword>
<feature type="domain" description="Methyltransferase" evidence="3">
    <location>
        <begin position="38"/>
        <end position="133"/>
    </location>
</feature>
<dbReference type="EMBL" id="PUFI01000005">
    <property type="protein sequence ID" value="TDG69686.1"/>
    <property type="molecule type" value="Genomic_DNA"/>
</dbReference>
<dbReference type="InterPro" id="IPR041698">
    <property type="entry name" value="Methyltransf_25"/>
</dbReference>
<evidence type="ECO:0000256" key="2">
    <source>
        <dbReference type="ARBA" id="ARBA00022679"/>
    </source>
</evidence>
<keyword evidence="5" id="KW-1185">Reference proteome</keyword>
<dbReference type="GO" id="GO:0008168">
    <property type="term" value="F:methyltransferase activity"/>
    <property type="evidence" value="ECO:0007669"/>
    <property type="project" value="UniProtKB-KW"/>
</dbReference>
<dbReference type="PANTHER" id="PTHR43861">
    <property type="entry name" value="TRANS-ACONITATE 2-METHYLTRANSFERASE-RELATED"/>
    <property type="match status" value="1"/>
</dbReference>
<evidence type="ECO:0000256" key="1">
    <source>
        <dbReference type="ARBA" id="ARBA00022603"/>
    </source>
</evidence>
<dbReference type="CDD" id="cd02440">
    <property type="entry name" value="AdoMet_MTases"/>
    <property type="match status" value="1"/>
</dbReference>
<dbReference type="PANTHER" id="PTHR43861:SF1">
    <property type="entry name" value="TRANS-ACONITATE 2-METHYLTRANSFERASE"/>
    <property type="match status" value="1"/>
</dbReference>
<evidence type="ECO:0000259" key="3">
    <source>
        <dbReference type="Pfam" id="PF13649"/>
    </source>
</evidence>
<organism evidence="4 5">
    <name type="scientific">Leuconostoc fallax</name>
    <dbReference type="NCBI Taxonomy" id="1251"/>
    <lineage>
        <taxon>Bacteria</taxon>
        <taxon>Bacillati</taxon>
        <taxon>Bacillota</taxon>
        <taxon>Bacilli</taxon>
        <taxon>Lactobacillales</taxon>
        <taxon>Lactobacillaceae</taxon>
        <taxon>Leuconostoc</taxon>
    </lineage>
</organism>
<name>A0A4R5NAY5_9LACO</name>
<evidence type="ECO:0000313" key="4">
    <source>
        <dbReference type="EMBL" id="TDG69686.1"/>
    </source>
</evidence>
<proteinExistence type="predicted"/>
<gene>
    <name evidence="4" type="ORF">C5L23_001148</name>
</gene>
<reference evidence="4 5" key="1">
    <citation type="journal article" date="2019" name="Appl. Microbiol. Biotechnol.">
        <title>Uncovering carbohydrate metabolism through a genotype-phenotype association study of 56 lactic acid bacteria genomes.</title>
        <authorList>
            <person name="Buron-Moles G."/>
            <person name="Chailyan A."/>
            <person name="Dolejs I."/>
            <person name="Forster J."/>
            <person name="Miks M.H."/>
        </authorList>
    </citation>
    <scope>NUCLEOTIDE SEQUENCE [LARGE SCALE GENOMIC DNA]</scope>
    <source>
        <strain evidence="4 5">ATCC 700006</strain>
    </source>
</reference>